<dbReference type="PANTHER" id="PTHR33254">
    <property type="entry name" value="4-HYDROXY-4-METHYL-2-OXOGLUTARATE ALDOLASE 3-RELATED"/>
    <property type="match status" value="1"/>
</dbReference>
<accession>A0A5N8WRQ8</accession>
<evidence type="ECO:0000313" key="15">
    <source>
        <dbReference type="Proteomes" id="UP000373149"/>
    </source>
</evidence>
<dbReference type="InterPro" id="IPR005493">
    <property type="entry name" value="RraA/RraA-like"/>
</dbReference>
<evidence type="ECO:0000313" key="14">
    <source>
        <dbReference type="EMBL" id="MPY49927.1"/>
    </source>
</evidence>
<dbReference type="RefSeq" id="WP_152863055.1">
    <property type="nucleotide sequence ID" value="NZ_VMNX01000048.1"/>
</dbReference>
<sequence length="232" mass="23631">MPLDIRNMSELPPIESQLARRLTEVDFATLGHYLEDGFCDPRLQRVAGSARLVGRAVTVRITPTDSTLLHHAAGLVGPGDVVVVDCGGDRRHAPLGEVVVNALVARGAAGAVVDGVCTDVDALRALGLPVYAYGTSLLTTKLHGIPDGGLNVPVSCGGVPVRAGDLVLGDANGLLIAPAARLAAVLDEALADDAEEPSIVAELYAGSPLGTLTGATATVQKLLSAAAPTENP</sequence>
<comment type="cofactor">
    <cofactor evidence="2">
        <name>a divalent metal cation</name>
        <dbReference type="ChEBI" id="CHEBI:60240"/>
    </cofactor>
</comment>
<evidence type="ECO:0000256" key="5">
    <source>
        <dbReference type="ARBA" id="ARBA00012213"/>
    </source>
</evidence>
<dbReference type="EC" id="4.1.3.17" evidence="5"/>
<reference evidence="14 15" key="1">
    <citation type="submission" date="2019-09" db="EMBL/GenBank/DDBJ databases">
        <authorList>
            <person name="Duangmal K."/>
            <person name="Teo W.F.A."/>
            <person name="Lipun K."/>
        </authorList>
    </citation>
    <scope>NUCLEOTIDE SEQUENCE [LARGE SCALE GENOMIC DNA]</scope>
    <source>
        <strain evidence="14 15">K1PN6</strain>
    </source>
</reference>
<keyword evidence="15" id="KW-1185">Reference proteome</keyword>
<feature type="binding site" evidence="13">
    <location>
        <position position="119"/>
    </location>
    <ligand>
        <name>Mg(2+)</name>
        <dbReference type="ChEBI" id="CHEBI:18420"/>
    </ligand>
</feature>
<evidence type="ECO:0000256" key="3">
    <source>
        <dbReference type="ARBA" id="ARBA00008621"/>
    </source>
</evidence>
<comment type="catalytic activity">
    <reaction evidence="12">
        <text>oxaloacetate + H(+) = pyruvate + CO2</text>
        <dbReference type="Rhea" id="RHEA:15641"/>
        <dbReference type="ChEBI" id="CHEBI:15361"/>
        <dbReference type="ChEBI" id="CHEBI:15378"/>
        <dbReference type="ChEBI" id="CHEBI:16452"/>
        <dbReference type="ChEBI" id="CHEBI:16526"/>
        <dbReference type="EC" id="4.1.1.112"/>
    </reaction>
</comment>
<comment type="function">
    <text evidence="8">Catalyzes the aldol cleavage of 4-hydroxy-4-methyl-2-oxoglutarate (HMG) into 2 molecules of pyruvate. Also contains a secondary oxaloacetate (OAA) decarboxylase activity due to the common pyruvate enolate transition state formed following C-C bond cleavage in the retro-aldol and decarboxylation reactions.</text>
</comment>
<dbReference type="PANTHER" id="PTHR33254:SF4">
    <property type="entry name" value="4-HYDROXY-4-METHYL-2-OXOGLUTARATE ALDOLASE 3-RELATED"/>
    <property type="match status" value="1"/>
</dbReference>
<evidence type="ECO:0000256" key="2">
    <source>
        <dbReference type="ARBA" id="ARBA00001968"/>
    </source>
</evidence>
<protein>
    <recommendedName>
        <fullName evidence="7">Putative 4-hydroxy-4-methyl-2-oxoglutarate aldolase</fullName>
        <ecNumber evidence="6">4.1.1.112</ecNumber>
        <ecNumber evidence="5">4.1.3.17</ecNumber>
    </recommendedName>
    <alternativeName>
        <fullName evidence="11">Oxaloacetate decarboxylase</fullName>
    </alternativeName>
    <alternativeName>
        <fullName evidence="9">Regulator of ribonuclease activity homolog</fullName>
    </alternativeName>
    <alternativeName>
        <fullName evidence="10">RraA-like protein</fullName>
    </alternativeName>
</protein>
<evidence type="ECO:0000256" key="13">
    <source>
        <dbReference type="PIRSR" id="PIRSR605493-1"/>
    </source>
</evidence>
<dbReference type="SUPFAM" id="SSF89562">
    <property type="entry name" value="RraA-like"/>
    <property type="match status" value="1"/>
</dbReference>
<proteinExistence type="inferred from homology"/>
<dbReference type="EMBL" id="VMNX01000048">
    <property type="protein sequence ID" value="MPY49927.1"/>
    <property type="molecule type" value="Genomic_DNA"/>
</dbReference>
<organism evidence="14 15">
    <name type="scientific">Streptomyces acidicola</name>
    <dbReference type="NCBI Taxonomy" id="2596892"/>
    <lineage>
        <taxon>Bacteria</taxon>
        <taxon>Bacillati</taxon>
        <taxon>Actinomycetota</taxon>
        <taxon>Actinomycetes</taxon>
        <taxon>Kitasatosporales</taxon>
        <taxon>Streptomycetaceae</taxon>
        <taxon>Streptomyces</taxon>
    </lineage>
</organism>
<comment type="subunit">
    <text evidence="4">Homotrimer.</text>
</comment>
<evidence type="ECO:0000256" key="7">
    <source>
        <dbReference type="ARBA" id="ARBA00016549"/>
    </source>
</evidence>
<comment type="cofactor">
    <cofactor evidence="13">
        <name>Mg(2+)</name>
        <dbReference type="ChEBI" id="CHEBI:18420"/>
    </cofactor>
</comment>
<evidence type="ECO:0000256" key="6">
    <source>
        <dbReference type="ARBA" id="ARBA00012947"/>
    </source>
</evidence>
<dbReference type="Proteomes" id="UP000373149">
    <property type="component" value="Unassembled WGS sequence"/>
</dbReference>
<gene>
    <name evidence="14" type="ORF">FPZ41_15665</name>
</gene>
<keyword evidence="13" id="KW-0460">Magnesium</keyword>
<evidence type="ECO:0000256" key="9">
    <source>
        <dbReference type="ARBA" id="ARBA00029596"/>
    </source>
</evidence>
<name>A0A5N8WRQ8_9ACTN</name>
<comment type="caution">
    <text evidence="14">The sequence shown here is derived from an EMBL/GenBank/DDBJ whole genome shotgun (WGS) entry which is preliminary data.</text>
</comment>
<evidence type="ECO:0000256" key="8">
    <source>
        <dbReference type="ARBA" id="ARBA00025046"/>
    </source>
</evidence>
<dbReference type="GO" id="GO:0008948">
    <property type="term" value="F:oxaloacetate decarboxylase activity"/>
    <property type="evidence" value="ECO:0007669"/>
    <property type="project" value="UniProtKB-EC"/>
</dbReference>
<evidence type="ECO:0000256" key="10">
    <source>
        <dbReference type="ARBA" id="ARBA00030169"/>
    </source>
</evidence>
<evidence type="ECO:0000256" key="12">
    <source>
        <dbReference type="ARBA" id="ARBA00047973"/>
    </source>
</evidence>
<dbReference type="GO" id="GO:0046872">
    <property type="term" value="F:metal ion binding"/>
    <property type="evidence" value="ECO:0007669"/>
    <property type="project" value="UniProtKB-KW"/>
</dbReference>
<keyword evidence="13" id="KW-0479">Metal-binding</keyword>
<evidence type="ECO:0000256" key="1">
    <source>
        <dbReference type="ARBA" id="ARBA00001342"/>
    </source>
</evidence>
<evidence type="ECO:0000256" key="4">
    <source>
        <dbReference type="ARBA" id="ARBA00011233"/>
    </source>
</evidence>
<dbReference type="Pfam" id="PF03737">
    <property type="entry name" value="RraA-like"/>
    <property type="match status" value="1"/>
</dbReference>
<dbReference type="Gene3D" id="3.50.30.40">
    <property type="entry name" value="Ribonuclease E inhibitor RraA/RraA-like"/>
    <property type="match status" value="1"/>
</dbReference>
<comment type="similarity">
    <text evidence="3">Belongs to the class II aldolase/RraA-like family.</text>
</comment>
<dbReference type="AlphaFoldDB" id="A0A5N8WRQ8"/>
<dbReference type="CDD" id="cd16841">
    <property type="entry name" value="RraA_family"/>
    <property type="match status" value="1"/>
</dbReference>
<dbReference type="GO" id="GO:0047443">
    <property type="term" value="F:4-hydroxy-4-methyl-2-oxoglutarate aldolase activity"/>
    <property type="evidence" value="ECO:0007669"/>
    <property type="project" value="UniProtKB-EC"/>
</dbReference>
<comment type="catalytic activity">
    <reaction evidence="1">
        <text>4-hydroxy-4-methyl-2-oxoglutarate = 2 pyruvate</text>
        <dbReference type="Rhea" id="RHEA:22748"/>
        <dbReference type="ChEBI" id="CHEBI:15361"/>
        <dbReference type="ChEBI" id="CHEBI:58276"/>
        <dbReference type="EC" id="4.1.3.17"/>
    </reaction>
</comment>
<feature type="binding site" evidence="13">
    <location>
        <begin position="96"/>
        <end position="99"/>
    </location>
    <ligand>
        <name>substrate</name>
    </ligand>
</feature>
<dbReference type="InterPro" id="IPR036704">
    <property type="entry name" value="RraA/RraA-like_sf"/>
</dbReference>
<dbReference type="EC" id="4.1.1.112" evidence="6"/>
<evidence type="ECO:0000256" key="11">
    <source>
        <dbReference type="ARBA" id="ARBA00032305"/>
    </source>
</evidence>